<dbReference type="EMBL" id="JAFCLK010000005">
    <property type="protein sequence ID" value="MBR1135480.1"/>
    <property type="molecule type" value="Genomic_DNA"/>
</dbReference>
<dbReference type="Proteomes" id="UP001314635">
    <property type="component" value="Unassembled WGS sequence"/>
</dbReference>
<evidence type="ECO:0000313" key="2">
    <source>
        <dbReference type="EMBL" id="MBR1135480.1"/>
    </source>
</evidence>
<comment type="caution">
    <text evidence="2">The sequence shown here is derived from an EMBL/GenBank/DDBJ whole genome shotgun (WGS) entry which is preliminary data.</text>
</comment>
<dbReference type="Gene3D" id="3.30.70.1320">
    <property type="entry name" value="Multidrug efflux transporter AcrB pore domain like"/>
    <property type="match status" value="1"/>
</dbReference>
<feature type="transmembrane region" description="Helical" evidence="1">
    <location>
        <begin position="915"/>
        <end position="935"/>
    </location>
</feature>
<feature type="transmembrane region" description="Helical" evidence="1">
    <location>
        <begin position="991"/>
        <end position="1018"/>
    </location>
</feature>
<dbReference type="PANTHER" id="PTHR32063">
    <property type="match status" value="1"/>
</dbReference>
<feature type="transmembrane region" description="Helical" evidence="1">
    <location>
        <begin position="966"/>
        <end position="985"/>
    </location>
</feature>
<dbReference type="PANTHER" id="PTHR32063:SF64">
    <property type="entry name" value="ACRB_ACRD_ACRF FAMILY PROTEIN"/>
    <property type="match status" value="1"/>
</dbReference>
<proteinExistence type="predicted"/>
<feature type="transmembrane region" description="Helical" evidence="1">
    <location>
        <begin position="371"/>
        <end position="389"/>
    </location>
</feature>
<feature type="transmembrane region" description="Helical" evidence="1">
    <location>
        <begin position="891"/>
        <end position="909"/>
    </location>
</feature>
<dbReference type="PRINTS" id="PR00702">
    <property type="entry name" value="ACRIFLAVINRP"/>
</dbReference>
<dbReference type="Gene3D" id="3.30.70.1430">
    <property type="entry name" value="Multidrug efflux transporter AcrB pore domain"/>
    <property type="match status" value="2"/>
</dbReference>
<dbReference type="SUPFAM" id="SSF82866">
    <property type="entry name" value="Multidrug efflux transporter AcrB transmembrane domain"/>
    <property type="match status" value="2"/>
</dbReference>
<name>A0ABS5G2D5_9BRAD</name>
<feature type="transmembrane region" description="Helical" evidence="1">
    <location>
        <begin position="26"/>
        <end position="43"/>
    </location>
</feature>
<sequence length="1037" mass="110324">MSAPDTHSGHGSGFNLSAWALRQSSLVIFMMIVVLLAGAWSYTKLTRNEDPPFTIKTMVVSVIWPGATVADTTNLVTDRIEQKLEETPYLDRLDSYTRAGESVIMVNLRDDTPPQAVSDVWYQVRKKVGDIAPMLPSGVRGPFFNDEFGDTFGIIYGFTAEGFSDRELRDRLDTIRAEVLRVKDVGKVQLLGVQEEQIAVEFSPRKLAAFGLNAQQVMNALAAQNAVQPAGVTRTGEEKIALRVSGAFASEASLRAVTLHVAQRYVPLTDIATISRIPVDPPAAAFRVNGEKALGLAISMAPTGNLSEFGAAVRERMTEIGARLPHGIDMVAVADQSSVVKDAIFGFLKVLVEAIAIVLAVSFLSLGARAGLVVTFSIPLVLAMTFVGMELAGIGLQRISLGALIIALGLLVDDAMITVEAMVSRLEAGWDRARAASYAYDSTAFPMLTGTLVMIAGFIPVGFAASSAGEYCFSLFMVVLISLSASWIVAVLFSPIIGTWILPKSMAAHGHEDGRIGRAYNRLLELVLRRPAATIIVSLTALVVSGLGAMRLEQQFFPPSDRPELLVSLTLPQNASFEATDVQAKRLEAMLKTDPDIDRFSTYVGAGAIRFYLPMDVLLSNDNVTQMVVVARDLDARDRVKARLDAAFRTEFADLITRANPLELGPPVGWPLKYRVTGPDVGKVREIAMQLANIVAGNAETRDVNLSAGEPQKSVEVKVRQTEARAVGLSSQDVAAALATIFSGSPVTTVRDANRLVDVVVRSAGLERNDLATVANLQITGPDGAAIPLRQIADVAYGVEEPIIWRRQRLPIITVQADVDAAVQPATVSEALSPAVAKFAAGLPDGYRIAEGGVVEEAAKGNASIFAVIPLMLLVMVSLLMVQLRSFSRTGIALAMAPFGLIGVVGAMLPTGTAMGFVAQLGVIALAGMIIRNAVILIEEADINVAGGMATDDAIKAAARHRARPILLTALAAILGMIPIAPQVFWGPMAFAIIGGLAAATLLTLTLLPVILSLLFAAEARRQEGADRAAAPSGQAV</sequence>
<dbReference type="SUPFAM" id="SSF82693">
    <property type="entry name" value="Multidrug efflux transporter AcrB pore domain, PN1, PN2, PC1 and PC2 subdomains"/>
    <property type="match status" value="3"/>
</dbReference>
<keyword evidence="3" id="KW-1185">Reference proteome</keyword>
<gene>
    <name evidence="2" type="ORF">JQ619_06865</name>
</gene>
<dbReference type="Gene3D" id="3.30.70.1440">
    <property type="entry name" value="Multidrug efflux transporter AcrB pore domain"/>
    <property type="match status" value="1"/>
</dbReference>
<reference evidence="3" key="1">
    <citation type="journal article" date="2021" name="ISME J.">
        <title>Evolutionary origin and ecological implication of a unique nif island in free-living Bradyrhizobium lineages.</title>
        <authorList>
            <person name="Tao J."/>
        </authorList>
    </citation>
    <scope>NUCLEOTIDE SEQUENCE [LARGE SCALE GENOMIC DNA]</scope>
    <source>
        <strain evidence="3">SZCCT0094</strain>
    </source>
</reference>
<feature type="transmembrane region" description="Helical" evidence="1">
    <location>
        <begin position="343"/>
        <end position="364"/>
    </location>
</feature>
<accession>A0ABS5G2D5</accession>
<feature type="transmembrane region" description="Helical" evidence="1">
    <location>
        <begin position="444"/>
        <end position="463"/>
    </location>
</feature>
<evidence type="ECO:0000313" key="3">
    <source>
        <dbReference type="Proteomes" id="UP001314635"/>
    </source>
</evidence>
<keyword evidence="1" id="KW-1133">Transmembrane helix</keyword>
<dbReference type="InterPro" id="IPR027463">
    <property type="entry name" value="AcrB_DN_DC_subdom"/>
</dbReference>
<dbReference type="Gene3D" id="3.30.2090.10">
    <property type="entry name" value="Multidrug efflux transporter AcrB TolC docking domain, DN and DC subdomains"/>
    <property type="match status" value="2"/>
</dbReference>
<feature type="transmembrane region" description="Helical" evidence="1">
    <location>
        <begin position="475"/>
        <end position="502"/>
    </location>
</feature>
<dbReference type="Pfam" id="PF00873">
    <property type="entry name" value="ACR_tran"/>
    <property type="match status" value="1"/>
</dbReference>
<keyword evidence="1" id="KW-0812">Transmembrane</keyword>
<evidence type="ECO:0000256" key="1">
    <source>
        <dbReference type="SAM" id="Phobius"/>
    </source>
</evidence>
<dbReference type="RefSeq" id="WP_172235344.1">
    <property type="nucleotide sequence ID" value="NZ_JABFDP010000001.1"/>
</dbReference>
<organism evidence="2 3">
    <name type="scientific">Bradyrhizobium denitrificans</name>
    <dbReference type="NCBI Taxonomy" id="2734912"/>
    <lineage>
        <taxon>Bacteria</taxon>
        <taxon>Pseudomonadati</taxon>
        <taxon>Pseudomonadota</taxon>
        <taxon>Alphaproteobacteria</taxon>
        <taxon>Hyphomicrobiales</taxon>
        <taxon>Nitrobacteraceae</taxon>
        <taxon>Bradyrhizobium</taxon>
    </lineage>
</organism>
<dbReference type="SUPFAM" id="SSF82714">
    <property type="entry name" value="Multidrug efflux transporter AcrB TolC docking domain, DN and DC subdomains"/>
    <property type="match status" value="2"/>
</dbReference>
<dbReference type="Gene3D" id="1.20.1640.10">
    <property type="entry name" value="Multidrug efflux transporter AcrB transmembrane domain"/>
    <property type="match status" value="2"/>
</dbReference>
<keyword evidence="1" id="KW-0472">Membrane</keyword>
<feature type="transmembrane region" description="Helical" evidence="1">
    <location>
        <begin position="865"/>
        <end position="884"/>
    </location>
</feature>
<dbReference type="InterPro" id="IPR001036">
    <property type="entry name" value="Acrflvin-R"/>
</dbReference>
<feature type="transmembrane region" description="Helical" evidence="1">
    <location>
        <begin position="401"/>
        <end position="423"/>
    </location>
</feature>
<protein>
    <submittedName>
        <fullName evidence="2">Efflux RND transporter permease subunit</fullName>
    </submittedName>
</protein>